<keyword evidence="1" id="KW-0472">Membrane</keyword>
<dbReference type="CDD" id="cd12797">
    <property type="entry name" value="M23_peptidase"/>
    <property type="match status" value="1"/>
</dbReference>
<dbReference type="Pfam" id="PF01551">
    <property type="entry name" value="Peptidase_M23"/>
    <property type="match status" value="1"/>
</dbReference>
<comment type="caution">
    <text evidence="3">The sequence shown here is derived from an EMBL/GenBank/DDBJ whole genome shotgun (WGS) entry which is preliminary data.</text>
</comment>
<dbReference type="InterPro" id="IPR011055">
    <property type="entry name" value="Dup_hybrid_motif"/>
</dbReference>
<gene>
    <name evidence="3" type="ORF">H9637_11265</name>
</gene>
<dbReference type="InterPro" id="IPR016047">
    <property type="entry name" value="M23ase_b-sheet_dom"/>
</dbReference>
<dbReference type="InterPro" id="IPR050570">
    <property type="entry name" value="Cell_wall_metabolism_enzyme"/>
</dbReference>
<dbReference type="EMBL" id="JACSQB010000083">
    <property type="protein sequence ID" value="MBD8047610.1"/>
    <property type="molecule type" value="Genomic_DNA"/>
</dbReference>
<protein>
    <submittedName>
        <fullName evidence="3">M23 family metallopeptidase</fullName>
    </submittedName>
</protein>
<dbReference type="PANTHER" id="PTHR21666">
    <property type="entry name" value="PEPTIDASE-RELATED"/>
    <property type="match status" value="1"/>
</dbReference>
<organism evidence="3 4">
    <name type="scientific">Clostridium faecium</name>
    <dbReference type="NCBI Taxonomy" id="2762223"/>
    <lineage>
        <taxon>Bacteria</taxon>
        <taxon>Bacillati</taxon>
        <taxon>Bacillota</taxon>
        <taxon>Clostridia</taxon>
        <taxon>Eubacteriales</taxon>
        <taxon>Clostridiaceae</taxon>
        <taxon>Clostridium</taxon>
    </lineage>
</organism>
<dbReference type="PANTHER" id="PTHR21666:SF270">
    <property type="entry name" value="MUREIN HYDROLASE ACTIVATOR ENVC"/>
    <property type="match status" value="1"/>
</dbReference>
<dbReference type="Proteomes" id="UP000627166">
    <property type="component" value="Unassembled WGS sequence"/>
</dbReference>
<feature type="domain" description="M23ase beta-sheet core" evidence="2">
    <location>
        <begin position="128"/>
        <end position="226"/>
    </location>
</feature>
<feature type="transmembrane region" description="Helical" evidence="1">
    <location>
        <begin position="16"/>
        <end position="36"/>
    </location>
</feature>
<dbReference type="SUPFAM" id="SSF51261">
    <property type="entry name" value="Duplicated hybrid motif"/>
    <property type="match status" value="1"/>
</dbReference>
<reference evidence="3 4" key="1">
    <citation type="submission" date="2020-08" db="EMBL/GenBank/DDBJ databases">
        <title>A Genomic Blueprint of the Chicken Gut Microbiome.</title>
        <authorList>
            <person name="Gilroy R."/>
            <person name="Ravi A."/>
            <person name="Getino M."/>
            <person name="Pursley I."/>
            <person name="Horton D.L."/>
            <person name="Alikhan N.-F."/>
            <person name="Baker D."/>
            <person name="Gharbi K."/>
            <person name="Hall N."/>
            <person name="Watson M."/>
            <person name="Adriaenssens E.M."/>
            <person name="Foster-Nyarko E."/>
            <person name="Jarju S."/>
            <person name="Secka A."/>
            <person name="Antonio M."/>
            <person name="Oren A."/>
            <person name="Chaudhuri R."/>
            <person name="La Ragione R.M."/>
            <person name="Hildebrand F."/>
            <person name="Pallen M.J."/>
        </authorList>
    </citation>
    <scope>NUCLEOTIDE SEQUENCE [LARGE SCALE GENOMIC DNA]</scope>
    <source>
        <strain evidence="3 4">N37</strain>
    </source>
</reference>
<evidence type="ECO:0000259" key="2">
    <source>
        <dbReference type="Pfam" id="PF01551"/>
    </source>
</evidence>
<dbReference type="Gene3D" id="2.70.70.10">
    <property type="entry name" value="Glucose Permease (Domain IIA)"/>
    <property type="match status" value="1"/>
</dbReference>
<dbReference type="RefSeq" id="WP_191740578.1">
    <property type="nucleotide sequence ID" value="NZ_JACSQB010000083.1"/>
</dbReference>
<sequence length="234" mass="25717">MDNKSKFRQFLKKEGFYVILFVCLCAVATVAVITAGNRKDVATNPPVIEETAKNEGDVGVDPENFNDALQVKKEELQPVPDVQVQKENNSKAVSKQVNSEAVNPVKGSLARAYSEDPVYMASTKDYRSHFGIDIKTEKGTPVVAAMDGVVKNVDVSTEGTYVEIDHQNGILTKYCNLEEKVNVKKGDAVKASQELGKVGDTTNFAYEDYGTHLHFEVSKDGKSVDPAKFVSYKK</sequence>
<proteinExistence type="predicted"/>
<evidence type="ECO:0000256" key="1">
    <source>
        <dbReference type="SAM" id="Phobius"/>
    </source>
</evidence>
<keyword evidence="1" id="KW-1133">Transmembrane helix</keyword>
<name>A0ABR8YTN8_9CLOT</name>
<evidence type="ECO:0000313" key="4">
    <source>
        <dbReference type="Proteomes" id="UP000627166"/>
    </source>
</evidence>
<keyword evidence="4" id="KW-1185">Reference proteome</keyword>
<keyword evidence="1" id="KW-0812">Transmembrane</keyword>
<accession>A0ABR8YTN8</accession>
<evidence type="ECO:0000313" key="3">
    <source>
        <dbReference type="EMBL" id="MBD8047610.1"/>
    </source>
</evidence>